<sequence>MNGKRFGNDDEVIDFITRHRNDRNDSPMLLNLRQWRREGAPMDLGGHQIAFHQQQGVDLLSNGYAGRDRRR</sequence>
<gene>
    <name evidence="1" type="ORF">EDD38_6359</name>
</gene>
<accession>A0A3N4R949</accession>
<proteinExistence type="predicted"/>
<dbReference type="EMBL" id="RKQG01000002">
    <property type="protein sequence ID" value="RPE29206.1"/>
    <property type="molecule type" value="Genomic_DNA"/>
</dbReference>
<reference evidence="1 2" key="1">
    <citation type="submission" date="2018-11" db="EMBL/GenBank/DDBJ databases">
        <title>Sequencing the genomes of 1000 actinobacteria strains.</title>
        <authorList>
            <person name="Klenk H.-P."/>
        </authorList>
    </citation>
    <scope>NUCLEOTIDE SEQUENCE [LARGE SCALE GENOMIC DNA]</scope>
    <source>
        <strain evidence="1 2">DSM 44781</strain>
    </source>
</reference>
<organism evidence="1 2">
    <name type="scientific">Kitasatospora cineracea</name>
    <dbReference type="NCBI Taxonomy" id="88074"/>
    <lineage>
        <taxon>Bacteria</taxon>
        <taxon>Bacillati</taxon>
        <taxon>Actinomycetota</taxon>
        <taxon>Actinomycetes</taxon>
        <taxon>Kitasatosporales</taxon>
        <taxon>Streptomycetaceae</taxon>
        <taxon>Kitasatospora</taxon>
    </lineage>
</organism>
<dbReference type="Proteomes" id="UP000266906">
    <property type="component" value="Unassembled WGS sequence"/>
</dbReference>
<name>A0A3N4R949_9ACTN</name>
<dbReference type="RefSeq" id="WP_123820772.1">
    <property type="nucleotide sequence ID" value="NZ_RKQG01000002.1"/>
</dbReference>
<protein>
    <submittedName>
        <fullName evidence="1">Uncharacterized protein</fullName>
    </submittedName>
</protein>
<evidence type="ECO:0000313" key="1">
    <source>
        <dbReference type="EMBL" id="RPE29206.1"/>
    </source>
</evidence>
<evidence type="ECO:0000313" key="2">
    <source>
        <dbReference type="Proteomes" id="UP000266906"/>
    </source>
</evidence>
<keyword evidence="2" id="KW-1185">Reference proteome</keyword>
<dbReference type="AlphaFoldDB" id="A0A3N4R949"/>
<comment type="caution">
    <text evidence="1">The sequence shown here is derived from an EMBL/GenBank/DDBJ whole genome shotgun (WGS) entry which is preliminary data.</text>
</comment>